<dbReference type="GO" id="GO:0019814">
    <property type="term" value="C:immunoglobulin complex"/>
    <property type="evidence" value="ECO:0007669"/>
    <property type="project" value="UniProtKB-KW"/>
</dbReference>
<evidence type="ECO:0000256" key="2">
    <source>
        <dbReference type="ARBA" id="ARBA00023130"/>
    </source>
</evidence>
<dbReference type="InterPro" id="IPR007110">
    <property type="entry name" value="Ig-like_dom"/>
</dbReference>
<keyword evidence="3" id="KW-1280">Immunoglobulin</keyword>
<dbReference type="Gene3D" id="2.60.40.10">
    <property type="entry name" value="Immunoglobulins"/>
    <property type="match status" value="1"/>
</dbReference>
<evidence type="ECO:0000256" key="3">
    <source>
        <dbReference type="ARBA" id="ARBA00043265"/>
    </source>
</evidence>
<evidence type="ECO:0000313" key="6">
    <source>
        <dbReference type="Proteomes" id="UP000694400"/>
    </source>
</evidence>
<keyword evidence="1" id="KW-0391">Immunity</keyword>
<reference evidence="5" key="2">
    <citation type="submission" date="2025-08" db="UniProtKB">
        <authorList>
            <consortium name="Ensembl"/>
        </authorList>
    </citation>
    <scope>IDENTIFICATION</scope>
</reference>
<dbReference type="AlphaFoldDB" id="A0A8B9R799"/>
<dbReference type="Pfam" id="PF07686">
    <property type="entry name" value="V-set"/>
    <property type="match status" value="1"/>
</dbReference>
<dbReference type="Ensembl" id="ENSAPLT00020004846.1">
    <property type="protein sequence ID" value="ENSAPLP00020004500.1"/>
    <property type="gene ID" value="ENSAPLG00020003327.1"/>
</dbReference>
<dbReference type="InterPro" id="IPR036179">
    <property type="entry name" value="Ig-like_dom_sf"/>
</dbReference>
<dbReference type="SUPFAM" id="SSF48726">
    <property type="entry name" value="Immunoglobulin"/>
    <property type="match status" value="1"/>
</dbReference>
<dbReference type="GO" id="GO:0005576">
    <property type="term" value="C:extracellular region"/>
    <property type="evidence" value="ECO:0007669"/>
    <property type="project" value="UniProtKB-ARBA"/>
</dbReference>
<proteinExistence type="predicted"/>
<sequence>MAWMRQAPGKGLEYVAAINTGGTTYYAPAVKGRFTISRNNGQSTATLQMNSLKAEDTATYYCAKCAGSSCAYAARIDCAVGAGAAVDTGCGTGHADGVGDGLCNDHNAPGEANIVSHQHTSTITTPTTTSTFRAVVGGGVFGLEAVHLQGERALPVVPGDGEASLHRRRVVCVTTIIVNTRDVFEPLPGCLSHPSHAVAAEGVPGALADQGQGPPSASLGHGLGNLGFFQYLGVNGMSLVQEMIWGEMPGIWVVKMSDVTSTTTSTTITTRINAKSVKITKSIFNVTTTINVTSTRSTSNVTTSSCSITTSTFRAVVGGGVFGLQPVAPKIFCDPPGTHEAHSGLIQGLGRPSISSSHRRVNVKRPRCSQIWADSTHSVMGAARKNHKGLKSACILSKKASK</sequence>
<dbReference type="InterPro" id="IPR013783">
    <property type="entry name" value="Ig-like_fold"/>
</dbReference>
<dbReference type="SMART" id="SM00406">
    <property type="entry name" value="IGv"/>
    <property type="match status" value="1"/>
</dbReference>
<evidence type="ECO:0000256" key="1">
    <source>
        <dbReference type="ARBA" id="ARBA00022859"/>
    </source>
</evidence>
<organism evidence="5 6">
    <name type="scientific">Anas platyrhynchos</name>
    <name type="common">Mallard</name>
    <name type="synonym">Anas boschas</name>
    <dbReference type="NCBI Taxonomy" id="8839"/>
    <lineage>
        <taxon>Eukaryota</taxon>
        <taxon>Metazoa</taxon>
        <taxon>Chordata</taxon>
        <taxon>Craniata</taxon>
        <taxon>Vertebrata</taxon>
        <taxon>Euteleostomi</taxon>
        <taxon>Archelosauria</taxon>
        <taxon>Archosauria</taxon>
        <taxon>Dinosauria</taxon>
        <taxon>Saurischia</taxon>
        <taxon>Theropoda</taxon>
        <taxon>Coelurosauria</taxon>
        <taxon>Aves</taxon>
        <taxon>Neognathae</taxon>
        <taxon>Galloanserae</taxon>
        <taxon>Anseriformes</taxon>
        <taxon>Anatidae</taxon>
        <taxon>Anatinae</taxon>
        <taxon>Anas</taxon>
    </lineage>
</organism>
<feature type="domain" description="Ig-like" evidence="4">
    <location>
        <begin position="1"/>
        <end position="62"/>
    </location>
</feature>
<dbReference type="InterPro" id="IPR013106">
    <property type="entry name" value="Ig_V-set"/>
</dbReference>
<dbReference type="PROSITE" id="PS50835">
    <property type="entry name" value="IG_LIKE"/>
    <property type="match status" value="1"/>
</dbReference>
<keyword evidence="2" id="KW-1064">Adaptive immunity</keyword>
<reference evidence="5" key="3">
    <citation type="submission" date="2025-09" db="UniProtKB">
        <authorList>
            <consortium name="Ensembl"/>
        </authorList>
    </citation>
    <scope>IDENTIFICATION</scope>
</reference>
<evidence type="ECO:0000313" key="5">
    <source>
        <dbReference type="Ensembl" id="ENSAPLP00020004500.1"/>
    </source>
</evidence>
<dbReference type="PANTHER" id="PTHR23266">
    <property type="entry name" value="IMMUNOGLOBULIN HEAVY CHAIN"/>
    <property type="match status" value="1"/>
</dbReference>
<evidence type="ECO:0000259" key="4">
    <source>
        <dbReference type="PROSITE" id="PS50835"/>
    </source>
</evidence>
<dbReference type="InterPro" id="IPR050199">
    <property type="entry name" value="IgHV"/>
</dbReference>
<dbReference type="Proteomes" id="UP000694400">
    <property type="component" value="Chromosome 40"/>
</dbReference>
<protein>
    <recommendedName>
        <fullName evidence="4">Ig-like domain-containing protein</fullName>
    </recommendedName>
</protein>
<dbReference type="GO" id="GO:0002250">
    <property type="term" value="P:adaptive immune response"/>
    <property type="evidence" value="ECO:0007669"/>
    <property type="project" value="UniProtKB-KW"/>
</dbReference>
<name>A0A8B9R799_ANAPL</name>
<reference evidence="5" key="1">
    <citation type="submission" date="2019-08" db="EMBL/GenBank/DDBJ databases">
        <title>Three high-quality genomes provides insights into domestication of ducks.</title>
        <authorList>
            <person name="Hou Z.C."/>
            <person name="Zhu F."/>
            <person name="Yin Z.T."/>
            <person name="Zhang F."/>
        </authorList>
    </citation>
    <scope>NUCLEOTIDE SEQUENCE [LARGE SCALE GENOMIC DNA]</scope>
</reference>
<accession>A0A8B9R799</accession>